<dbReference type="AlphaFoldDB" id="A0AAV2HWW9"/>
<evidence type="ECO:0000256" key="1">
    <source>
        <dbReference type="SAM" id="Phobius"/>
    </source>
</evidence>
<name>A0AAV2HWW9_LYMST</name>
<protein>
    <recommendedName>
        <fullName evidence="2">Methyltransferase domain-containing protein</fullName>
    </recommendedName>
</protein>
<accession>A0AAV2HWW9</accession>
<dbReference type="Gene3D" id="3.40.50.150">
    <property type="entry name" value="Vaccinia Virus protein VP39"/>
    <property type="match status" value="1"/>
</dbReference>
<proteinExistence type="predicted"/>
<reference evidence="3 4" key="1">
    <citation type="submission" date="2024-04" db="EMBL/GenBank/DDBJ databases">
        <authorList>
            <consortium name="Genoscope - CEA"/>
            <person name="William W."/>
        </authorList>
    </citation>
    <scope>NUCLEOTIDE SEQUENCE [LARGE SCALE GENOMIC DNA]</scope>
</reference>
<sequence>MKSDHAPSFVPKRMLFIILFMVTAVICGILLIKNNTSASTAFNQLISRDELTEEKLDTRLGELLKTSNEKFDSLLVEVKACNEKIAGKPGETLAKLEELKASTSQSLEKIGLTCKRQNDLDSGQLDLSDDNGAMPMLQDFHKKFGGNLTFKANPGNPASITEWWEAAAILGWYMNPTLRHKCKNLVNFGNWPVCQDDPYVIKPPCLVYSFGIANDFSFDDALGNLGCTVASFDPSMHKGDHIRSPHVSFYNMGMGAINTNSFAPNKDSYVKDDQKWKIRTLKGAMAELGHQNRVLDVLKMDIEYYEWAVLDNMFETDVLKNIRHLLIEYHLFPNRPDKGDYVYNYKLLNRLRKLGFREYHYETCCLRTANANDFNYQSHVSYVNAYFRPPS</sequence>
<keyword evidence="1" id="KW-1133">Transmembrane helix</keyword>
<dbReference type="EMBL" id="CAXITT010000253">
    <property type="protein sequence ID" value="CAL1537191.1"/>
    <property type="molecule type" value="Genomic_DNA"/>
</dbReference>
<dbReference type="InterPro" id="IPR025714">
    <property type="entry name" value="Methyltranfer_dom"/>
</dbReference>
<dbReference type="PANTHER" id="PTHR32026:SF10">
    <property type="entry name" value="METHYLTRANSFERASE-LIKE PROTEIN 24-RELATED"/>
    <property type="match status" value="1"/>
</dbReference>
<evidence type="ECO:0000313" key="3">
    <source>
        <dbReference type="EMBL" id="CAL1537191.1"/>
    </source>
</evidence>
<dbReference type="InterPro" id="IPR029063">
    <property type="entry name" value="SAM-dependent_MTases_sf"/>
</dbReference>
<dbReference type="Proteomes" id="UP001497497">
    <property type="component" value="Unassembled WGS sequence"/>
</dbReference>
<keyword evidence="4" id="KW-1185">Reference proteome</keyword>
<keyword evidence="1" id="KW-0472">Membrane</keyword>
<dbReference type="InterPro" id="IPR026913">
    <property type="entry name" value="METTL24"/>
</dbReference>
<keyword evidence="1" id="KW-0812">Transmembrane</keyword>
<dbReference type="PANTHER" id="PTHR32026">
    <property type="entry name" value="METHYLTRANSFERASE-LIKE PROTEIN 24"/>
    <property type="match status" value="1"/>
</dbReference>
<gene>
    <name evidence="3" type="ORF">GSLYS_00011104001</name>
</gene>
<organism evidence="3 4">
    <name type="scientific">Lymnaea stagnalis</name>
    <name type="common">Great pond snail</name>
    <name type="synonym">Helix stagnalis</name>
    <dbReference type="NCBI Taxonomy" id="6523"/>
    <lineage>
        <taxon>Eukaryota</taxon>
        <taxon>Metazoa</taxon>
        <taxon>Spiralia</taxon>
        <taxon>Lophotrochozoa</taxon>
        <taxon>Mollusca</taxon>
        <taxon>Gastropoda</taxon>
        <taxon>Heterobranchia</taxon>
        <taxon>Euthyneura</taxon>
        <taxon>Panpulmonata</taxon>
        <taxon>Hygrophila</taxon>
        <taxon>Lymnaeoidea</taxon>
        <taxon>Lymnaeidae</taxon>
        <taxon>Lymnaea</taxon>
    </lineage>
</organism>
<evidence type="ECO:0000259" key="2">
    <source>
        <dbReference type="Pfam" id="PF13383"/>
    </source>
</evidence>
<dbReference type="SUPFAM" id="SSF53335">
    <property type="entry name" value="S-adenosyl-L-methionine-dependent methyltransferases"/>
    <property type="match status" value="1"/>
</dbReference>
<feature type="domain" description="Methyltransferase" evidence="2">
    <location>
        <begin position="161"/>
        <end position="367"/>
    </location>
</feature>
<evidence type="ECO:0000313" key="4">
    <source>
        <dbReference type="Proteomes" id="UP001497497"/>
    </source>
</evidence>
<dbReference type="Pfam" id="PF13383">
    <property type="entry name" value="Methyltransf_22"/>
    <property type="match status" value="1"/>
</dbReference>
<comment type="caution">
    <text evidence="3">The sequence shown here is derived from an EMBL/GenBank/DDBJ whole genome shotgun (WGS) entry which is preliminary data.</text>
</comment>
<feature type="transmembrane region" description="Helical" evidence="1">
    <location>
        <begin position="12"/>
        <end position="32"/>
    </location>
</feature>